<dbReference type="InterPro" id="IPR036956">
    <property type="entry name" value="Impact_N_sf"/>
</dbReference>
<dbReference type="GO" id="GO:0140469">
    <property type="term" value="P:GCN2-mediated signaling"/>
    <property type="evidence" value="ECO:0007669"/>
    <property type="project" value="TreeGrafter"/>
</dbReference>
<keyword evidence="3" id="KW-0687">Ribonucleoprotein</keyword>
<dbReference type="GO" id="GO:0005737">
    <property type="term" value="C:cytoplasm"/>
    <property type="evidence" value="ECO:0007669"/>
    <property type="project" value="TreeGrafter"/>
</dbReference>
<sequence length="193" mass="21885">MQHTATRVRVGRSLRYLVTTHCQRAYSQKNQKIIKSTSEEAVFLSGWDHAVYQSTRTTEKKSAFWAHASHLHSSSSLDAFLKALTAQPSLKRATHCMYAYRLLANNRWAVGQNDGGEKGSGDRLSKLLEMSKCENVVVVVSRWYGGIKLGSDRWKMISNVAKEALQKGGFYNHKTTETTVQPIHKKNRDEKNK</sequence>
<dbReference type="InterPro" id="IPR001498">
    <property type="entry name" value="Impact_N"/>
</dbReference>
<name>A0A9P6E7W6_9AGAR</name>
<keyword evidence="4" id="KW-1185">Reference proteome</keyword>
<dbReference type="Proteomes" id="UP000807306">
    <property type="component" value="Unassembled WGS sequence"/>
</dbReference>
<evidence type="ECO:0000259" key="2">
    <source>
        <dbReference type="Pfam" id="PF01205"/>
    </source>
</evidence>
<organism evidence="3 4">
    <name type="scientific">Crepidotus variabilis</name>
    <dbReference type="NCBI Taxonomy" id="179855"/>
    <lineage>
        <taxon>Eukaryota</taxon>
        <taxon>Fungi</taxon>
        <taxon>Dikarya</taxon>
        <taxon>Basidiomycota</taxon>
        <taxon>Agaricomycotina</taxon>
        <taxon>Agaricomycetes</taxon>
        <taxon>Agaricomycetidae</taxon>
        <taxon>Agaricales</taxon>
        <taxon>Agaricineae</taxon>
        <taxon>Crepidotaceae</taxon>
        <taxon>Crepidotus</taxon>
    </lineage>
</organism>
<protein>
    <submittedName>
        <fullName evidence="3">Ribosomal protein S5 domain 2-type protein</fullName>
    </submittedName>
</protein>
<evidence type="ECO:0000313" key="3">
    <source>
        <dbReference type="EMBL" id="KAF9524023.1"/>
    </source>
</evidence>
<keyword evidence="3" id="KW-0689">Ribosomal protein</keyword>
<dbReference type="EMBL" id="MU157906">
    <property type="protein sequence ID" value="KAF9524023.1"/>
    <property type="molecule type" value="Genomic_DNA"/>
</dbReference>
<dbReference type="GO" id="GO:0005840">
    <property type="term" value="C:ribosome"/>
    <property type="evidence" value="ECO:0007669"/>
    <property type="project" value="UniProtKB-KW"/>
</dbReference>
<evidence type="ECO:0000313" key="4">
    <source>
        <dbReference type="Proteomes" id="UP000807306"/>
    </source>
</evidence>
<proteinExistence type="inferred from homology"/>
<comment type="similarity">
    <text evidence="1">Belongs to the IMPACT family.</text>
</comment>
<dbReference type="GO" id="GO:0006446">
    <property type="term" value="P:regulation of translational initiation"/>
    <property type="evidence" value="ECO:0007669"/>
    <property type="project" value="TreeGrafter"/>
</dbReference>
<dbReference type="PANTHER" id="PTHR16301">
    <property type="entry name" value="IMPACT-RELATED"/>
    <property type="match status" value="1"/>
</dbReference>
<dbReference type="AlphaFoldDB" id="A0A9P6E7W6"/>
<dbReference type="SUPFAM" id="SSF54211">
    <property type="entry name" value="Ribosomal protein S5 domain 2-like"/>
    <property type="match status" value="1"/>
</dbReference>
<dbReference type="PANTHER" id="PTHR16301:SF25">
    <property type="entry name" value="PROTEIN IMPACT"/>
    <property type="match status" value="1"/>
</dbReference>
<dbReference type="Gene3D" id="3.30.230.30">
    <property type="entry name" value="Impact, N-terminal domain"/>
    <property type="match status" value="1"/>
</dbReference>
<dbReference type="InterPro" id="IPR020568">
    <property type="entry name" value="Ribosomal_Su5_D2-typ_SF"/>
</dbReference>
<reference evidence="3" key="1">
    <citation type="submission" date="2020-11" db="EMBL/GenBank/DDBJ databases">
        <authorList>
            <consortium name="DOE Joint Genome Institute"/>
            <person name="Ahrendt S."/>
            <person name="Riley R."/>
            <person name="Andreopoulos W."/>
            <person name="Labutti K."/>
            <person name="Pangilinan J."/>
            <person name="Ruiz-Duenas F.J."/>
            <person name="Barrasa J.M."/>
            <person name="Sanchez-Garcia M."/>
            <person name="Camarero S."/>
            <person name="Miyauchi S."/>
            <person name="Serrano A."/>
            <person name="Linde D."/>
            <person name="Babiker R."/>
            <person name="Drula E."/>
            <person name="Ayuso-Fernandez I."/>
            <person name="Pacheco R."/>
            <person name="Padilla G."/>
            <person name="Ferreira P."/>
            <person name="Barriuso J."/>
            <person name="Kellner H."/>
            <person name="Castanera R."/>
            <person name="Alfaro M."/>
            <person name="Ramirez L."/>
            <person name="Pisabarro A.G."/>
            <person name="Kuo A."/>
            <person name="Tritt A."/>
            <person name="Lipzen A."/>
            <person name="He G."/>
            <person name="Yan M."/>
            <person name="Ng V."/>
            <person name="Cullen D."/>
            <person name="Martin F."/>
            <person name="Rosso M.-N."/>
            <person name="Henrissat B."/>
            <person name="Hibbett D."/>
            <person name="Martinez A.T."/>
            <person name="Grigoriev I.V."/>
        </authorList>
    </citation>
    <scope>NUCLEOTIDE SEQUENCE</scope>
    <source>
        <strain evidence="3">CBS 506.95</strain>
    </source>
</reference>
<feature type="domain" description="Impact N-terminal" evidence="2">
    <location>
        <begin position="60"/>
        <end position="165"/>
    </location>
</feature>
<comment type="caution">
    <text evidence="3">The sequence shown here is derived from an EMBL/GenBank/DDBJ whole genome shotgun (WGS) entry which is preliminary data.</text>
</comment>
<dbReference type="InterPro" id="IPR023582">
    <property type="entry name" value="Impact"/>
</dbReference>
<gene>
    <name evidence="3" type="ORF">CPB83DRAFT_861950</name>
</gene>
<accession>A0A9P6E7W6</accession>
<dbReference type="OrthoDB" id="69641at2759"/>
<evidence type="ECO:0000256" key="1">
    <source>
        <dbReference type="ARBA" id="ARBA00007665"/>
    </source>
</evidence>
<dbReference type="Pfam" id="PF01205">
    <property type="entry name" value="Impact_N"/>
    <property type="match status" value="1"/>
</dbReference>